<feature type="domain" description="HTH marR-type" evidence="4">
    <location>
        <begin position="1"/>
        <end position="120"/>
    </location>
</feature>
<dbReference type="SMART" id="SM00347">
    <property type="entry name" value="HTH_MARR"/>
    <property type="match status" value="1"/>
</dbReference>
<comment type="caution">
    <text evidence="5">The sequence shown here is derived from an EMBL/GenBank/DDBJ whole genome shotgun (WGS) entry which is preliminary data.</text>
</comment>
<keyword evidence="6" id="KW-1185">Reference proteome</keyword>
<gene>
    <name evidence="5" type="ORF">H8R91_05025</name>
</gene>
<dbReference type="SUPFAM" id="SSF46785">
    <property type="entry name" value="Winged helix' DNA-binding domain"/>
    <property type="match status" value="1"/>
</dbReference>
<reference evidence="5 6" key="1">
    <citation type="submission" date="2020-08" db="EMBL/GenBank/DDBJ databases">
        <title>Genome public.</title>
        <authorList>
            <person name="Liu C."/>
            <person name="Sun Q."/>
        </authorList>
    </citation>
    <scope>NUCLEOTIDE SEQUENCE [LARGE SCALE GENOMIC DNA]</scope>
    <source>
        <strain evidence="5 6">NSJ-71</strain>
    </source>
</reference>
<dbReference type="InterPro" id="IPR000835">
    <property type="entry name" value="HTH_MarR-typ"/>
</dbReference>
<keyword evidence="2" id="KW-0238">DNA-binding</keyword>
<evidence type="ECO:0000313" key="6">
    <source>
        <dbReference type="Proteomes" id="UP000636755"/>
    </source>
</evidence>
<dbReference type="InterPro" id="IPR036388">
    <property type="entry name" value="WH-like_DNA-bd_sf"/>
</dbReference>
<keyword evidence="1" id="KW-0805">Transcription regulation</keyword>
<dbReference type="PANTHER" id="PTHR42756:SF1">
    <property type="entry name" value="TRANSCRIPTIONAL REPRESSOR OF EMRAB OPERON"/>
    <property type="match status" value="1"/>
</dbReference>
<keyword evidence="3" id="KW-0804">Transcription</keyword>
<dbReference type="PANTHER" id="PTHR42756">
    <property type="entry name" value="TRANSCRIPTIONAL REGULATOR, MARR"/>
    <property type="match status" value="1"/>
</dbReference>
<evidence type="ECO:0000259" key="4">
    <source>
        <dbReference type="PROSITE" id="PS50995"/>
    </source>
</evidence>
<dbReference type="Pfam" id="PF12802">
    <property type="entry name" value="MarR_2"/>
    <property type="match status" value="1"/>
</dbReference>
<sequence>MLESAAKNGVDKVTIMHGWIIAYLYNNQDNDIFQKNLESEFSISRSSVTNILQLMEKKGYIKRESVENDARLKKIVLTEKGMSIKSSIDKAIISNEQEFDSIFTPEEKQTFLFLIRKLKTGISGQ</sequence>
<protein>
    <submittedName>
        <fullName evidence="5">MarR family transcriptional regulator</fullName>
    </submittedName>
</protein>
<name>A0ABR7HK37_9FIRM</name>
<evidence type="ECO:0000256" key="2">
    <source>
        <dbReference type="ARBA" id="ARBA00023125"/>
    </source>
</evidence>
<dbReference type="PRINTS" id="PR00598">
    <property type="entry name" value="HTHMARR"/>
</dbReference>
<dbReference type="Gene3D" id="1.10.10.10">
    <property type="entry name" value="Winged helix-like DNA-binding domain superfamily/Winged helix DNA-binding domain"/>
    <property type="match status" value="1"/>
</dbReference>
<evidence type="ECO:0000256" key="3">
    <source>
        <dbReference type="ARBA" id="ARBA00023163"/>
    </source>
</evidence>
<organism evidence="5 6">
    <name type="scientific">Ruminococcus intestinalis</name>
    <dbReference type="NCBI Taxonomy" id="2763066"/>
    <lineage>
        <taxon>Bacteria</taxon>
        <taxon>Bacillati</taxon>
        <taxon>Bacillota</taxon>
        <taxon>Clostridia</taxon>
        <taxon>Eubacteriales</taxon>
        <taxon>Oscillospiraceae</taxon>
        <taxon>Ruminococcus</taxon>
    </lineage>
</organism>
<accession>A0ABR7HK37</accession>
<evidence type="ECO:0000313" key="5">
    <source>
        <dbReference type="EMBL" id="MBC5727888.1"/>
    </source>
</evidence>
<evidence type="ECO:0000256" key="1">
    <source>
        <dbReference type="ARBA" id="ARBA00023015"/>
    </source>
</evidence>
<dbReference type="PROSITE" id="PS50995">
    <property type="entry name" value="HTH_MARR_2"/>
    <property type="match status" value="1"/>
</dbReference>
<dbReference type="Proteomes" id="UP000636755">
    <property type="component" value="Unassembled WGS sequence"/>
</dbReference>
<dbReference type="InterPro" id="IPR036390">
    <property type="entry name" value="WH_DNA-bd_sf"/>
</dbReference>
<dbReference type="EMBL" id="JACOPS010000002">
    <property type="protein sequence ID" value="MBC5727888.1"/>
    <property type="molecule type" value="Genomic_DNA"/>
</dbReference>
<proteinExistence type="predicted"/>